<dbReference type="CDD" id="cd00037">
    <property type="entry name" value="CLECT"/>
    <property type="match status" value="2"/>
</dbReference>
<feature type="domain" description="C-type lectin" evidence="2">
    <location>
        <begin position="1291"/>
        <end position="1415"/>
    </location>
</feature>
<feature type="chain" id="PRO_5029809340" description="C-type lectin domain-containing protein" evidence="1">
    <location>
        <begin position="18"/>
        <end position="1429"/>
    </location>
</feature>
<sequence>MLIPLLFIIISSPSTSALSRSLSLPLMIDPLPIASAPSINVDQTDYGVAVNYFRDRADDQLYCIRFETSAIVPVDRPIDCCNEEAFLYYLDEDDTFFSTPDRTHCLKKSGLTYSLAGIGGNCNAHLLTKCINTTSLPTVEYYNHGAGRTCTTRIRCGSLYGLRTNEGQCWSLSSNDRFLEVSPTLNCCENNKTMIFERSNTKEKIFDTIGSVKTMNDDGNYWINFDNNPSLATQMSLVQLSPGNNRVAIMDSGTPNLCLSHKEYSNGVPKLTVASCNSTENLFQYEQCFNDKGDMLENYRGSLTWNHDYVLYVKRNELDPTYAPSSDVKCIINNADGDFVLTDRPDRQDCCHESNGHFTTETNSLSSIKQPLENIKFYSGLDTSEFGTHQLISLKLYRNISSNGVQVRRHWKRWGMPNTFKKTIKSLVFSKDNNTLYYHQETTHPTFTITQGMECIPNEVELHVSSGWTYHPNTEYYYKYFDLSLSPLQSNQYCQQYNAVLLKNDRFFTPVIFKRLSRSLEVLASKSLASGCGFVKYNVDTQEKDCIAQHEMASTKLPFVCERKDIEAFYSCKEEEGFVITNGTCRKYVDFPLNWHDARRHCRLYNADLPILREQCNSNYSTTWLGVSRHNETYLQVELVTGEDPNIVLPFDVYFFKQNINGRMSVFYYEDGNVLETDEIFNTTKPFYCERKIQDDIITSQKHVKTEAEEACNDMGKDLYMSTLDRDVDQIKRMPGYSIGIKEYIVLNHNLDAVCITKNGGSSSCNQAHAVCTNKRPTDEECTGVTADNQCYKIYESAHFEAAVDTCSQGMYFLYDFDESDFEPIDLPDGTYWVEKQNGQCTYYDVATDSFTSTSACDNATIVHKFVCVKFFPDSILKPRMVPNYEQDANLPTDNLLTNFDYGYSYYSSNRKYYILPWYLNWKDALDMCIFKGYRIASNFEDQAEIDFVLDKTAGVKGFWMDYNSNYHQNKWASGNNLNASTIIPSTANGCGYFSHCCNMQFTDCQQKRMVVCKFEPYIHHYVRPHYQTNYTINYQSSLLSRSHLSGFVTKPNFNGDSAYLTSPVKATQEDAVRFCQRPSFSLQQFSASSCSYQMIPSFDQKTWLHFKQNISSVMVDETGNLVADHRFNGNINEGDCAVVLPGNREWGTMPCNEKLDFVCAAETTFSASLSPQWYSELYCGGCPWIKGNGYFACYHYLQAELNVTMAAKACELFGASIVNAQNLNDNLKKVGYKRVWNGISPDDPTRCLLSDSDNLTVSCNDKHPSICGKNYATPSKEQLQFICEPPMVAHNDSCYYFDPLLSLPWHQAQSFCNGLNAHLASINNDAEFEVLKNITHDPDSSIIKVYIGSNVYGMYPAHIIAWVDGTPLNETFFSTMQIGDNVQPIGRCLTSKTPPDERKFYIRECDDERPFLCKRPFTGLSYCNPLSS</sequence>
<dbReference type="Pfam" id="PF00059">
    <property type="entry name" value="Lectin_C"/>
    <property type="match status" value="1"/>
</dbReference>
<proteinExistence type="predicted"/>
<reference evidence="3" key="1">
    <citation type="submission" date="2021-01" db="UniProtKB">
        <authorList>
            <consortium name="EnsemblMetazoa"/>
        </authorList>
    </citation>
    <scope>IDENTIFICATION</scope>
</reference>
<dbReference type="PROSITE" id="PS50041">
    <property type="entry name" value="C_TYPE_LECTIN_2"/>
    <property type="match status" value="2"/>
</dbReference>
<name>A0A7M5X3Q1_9CNID</name>
<dbReference type="Proteomes" id="UP000594262">
    <property type="component" value="Unplaced"/>
</dbReference>
<evidence type="ECO:0000313" key="4">
    <source>
        <dbReference type="Proteomes" id="UP000594262"/>
    </source>
</evidence>
<dbReference type="SMART" id="SM00034">
    <property type="entry name" value="CLECT"/>
    <property type="match status" value="3"/>
</dbReference>
<dbReference type="SUPFAM" id="SSF56436">
    <property type="entry name" value="C-type lectin-like"/>
    <property type="match status" value="5"/>
</dbReference>
<dbReference type="InterPro" id="IPR050111">
    <property type="entry name" value="C-type_lectin/snaclec_domain"/>
</dbReference>
<dbReference type="Gene3D" id="3.10.100.10">
    <property type="entry name" value="Mannose-Binding Protein A, subunit A"/>
    <property type="match status" value="4"/>
</dbReference>
<feature type="domain" description="C-type lectin" evidence="2">
    <location>
        <begin position="908"/>
        <end position="1014"/>
    </location>
</feature>
<organism evidence="3 4">
    <name type="scientific">Clytia hemisphaerica</name>
    <dbReference type="NCBI Taxonomy" id="252671"/>
    <lineage>
        <taxon>Eukaryota</taxon>
        <taxon>Metazoa</taxon>
        <taxon>Cnidaria</taxon>
        <taxon>Hydrozoa</taxon>
        <taxon>Hydroidolina</taxon>
        <taxon>Leptothecata</taxon>
        <taxon>Obeliida</taxon>
        <taxon>Clytiidae</taxon>
        <taxon>Clytia</taxon>
    </lineage>
</organism>
<accession>A0A7M5X3Q1</accession>
<evidence type="ECO:0000259" key="2">
    <source>
        <dbReference type="PROSITE" id="PS50041"/>
    </source>
</evidence>
<keyword evidence="1" id="KW-0732">Signal</keyword>
<dbReference type="PANTHER" id="PTHR22803">
    <property type="entry name" value="MANNOSE, PHOSPHOLIPASE, LECTIN RECEPTOR RELATED"/>
    <property type="match status" value="1"/>
</dbReference>
<evidence type="ECO:0000313" key="3">
    <source>
        <dbReference type="EnsemblMetazoa" id="CLYHEMP017301.1"/>
    </source>
</evidence>
<dbReference type="InterPro" id="IPR001304">
    <property type="entry name" value="C-type_lectin-like"/>
</dbReference>
<dbReference type="EnsemblMetazoa" id="CLYHEMT017301.1">
    <property type="protein sequence ID" value="CLYHEMP017301.1"/>
    <property type="gene ID" value="CLYHEMG017301"/>
</dbReference>
<dbReference type="InterPro" id="IPR016186">
    <property type="entry name" value="C-type_lectin-like/link_sf"/>
</dbReference>
<dbReference type="OrthoDB" id="7357196at2759"/>
<feature type="signal peptide" evidence="1">
    <location>
        <begin position="1"/>
        <end position="17"/>
    </location>
</feature>
<evidence type="ECO:0000256" key="1">
    <source>
        <dbReference type="SAM" id="SignalP"/>
    </source>
</evidence>
<keyword evidence="4" id="KW-1185">Reference proteome</keyword>
<protein>
    <recommendedName>
        <fullName evidence="2">C-type lectin domain-containing protein</fullName>
    </recommendedName>
</protein>
<dbReference type="InterPro" id="IPR016187">
    <property type="entry name" value="CTDL_fold"/>
</dbReference>